<protein>
    <recommendedName>
        <fullName evidence="3">PI3K/PI4K catalytic domain-containing protein</fullName>
    </recommendedName>
</protein>
<name>A0A382ATC8_9ZZZZ</name>
<evidence type="ECO:0000313" key="2">
    <source>
        <dbReference type="EMBL" id="SVB04551.1"/>
    </source>
</evidence>
<feature type="region of interest" description="Disordered" evidence="1">
    <location>
        <begin position="1"/>
        <end position="43"/>
    </location>
</feature>
<gene>
    <name evidence="2" type="ORF">METZ01_LOCUS157405</name>
</gene>
<feature type="non-terminal residue" evidence="2">
    <location>
        <position position="1"/>
    </location>
</feature>
<sequence length="277" mass="31108">VTPAHFAERLWTRQPRDGAPVSTEPATTPGSSPEDPSPFRDRGPINEDLAMEILLGADLEILGRMPWSSNSTFLVDAQRDDQLVQGVYKPGRGERSLHDFPPCLYRREAAAYELARYLGWNLVPPTVVRDGPLGEGSVQLLVPCDYDEHYFTLHDDPRRANELVRLAAFDMVANNTDRKSGHVLAGHDGQLWAVDNALCFHHQFKVRTVIWDFAGWPVPERLLDDLRRLVDKGVPEPLARLLNILETDAVLARARALLEEAHLPADPSGRRIPWPLL</sequence>
<reference evidence="2" key="1">
    <citation type="submission" date="2018-05" db="EMBL/GenBank/DDBJ databases">
        <authorList>
            <person name="Lanie J.A."/>
            <person name="Ng W.-L."/>
            <person name="Kazmierczak K.M."/>
            <person name="Andrzejewski T.M."/>
            <person name="Davidsen T.M."/>
            <person name="Wayne K.J."/>
            <person name="Tettelin H."/>
            <person name="Glass J.I."/>
            <person name="Rusch D."/>
            <person name="Podicherti R."/>
            <person name="Tsui H.-C.T."/>
            <person name="Winkler M.E."/>
        </authorList>
    </citation>
    <scope>NUCLEOTIDE SEQUENCE</scope>
</reference>
<organism evidence="2">
    <name type="scientific">marine metagenome</name>
    <dbReference type="NCBI Taxonomy" id="408172"/>
    <lineage>
        <taxon>unclassified sequences</taxon>
        <taxon>metagenomes</taxon>
        <taxon>ecological metagenomes</taxon>
    </lineage>
</organism>
<dbReference type="InterPro" id="IPR022292">
    <property type="entry name" value="CHP03843"/>
</dbReference>
<evidence type="ECO:0008006" key="3">
    <source>
        <dbReference type="Google" id="ProtNLM"/>
    </source>
</evidence>
<feature type="compositionally biased region" description="Basic and acidic residues" evidence="1">
    <location>
        <begin position="1"/>
        <end position="16"/>
    </location>
</feature>
<accession>A0A382ATC8</accession>
<dbReference type="AlphaFoldDB" id="A0A382ATC8"/>
<dbReference type="EMBL" id="UINC01026678">
    <property type="protein sequence ID" value="SVB04551.1"/>
    <property type="molecule type" value="Genomic_DNA"/>
</dbReference>
<evidence type="ECO:0000256" key="1">
    <source>
        <dbReference type="SAM" id="MobiDB-lite"/>
    </source>
</evidence>
<dbReference type="NCBIfam" id="TIGR03843">
    <property type="entry name" value="SCO1664 family protein"/>
    <property type="match status" value="1"/>
</dbReference>
<proteinExistence type="predicted"/>